<gene>
    <name evidence="2" type="ORF">Cni_G05513</name>
</gene>
<organism evidence="2 3">
    <name type="scientific">Canna indica</name>
    <name type="common">Indian-shot</name>
    <dbReference type="NCBI Taxonomy" id="4628"/>
    <lineage>
        <taxon>Eukaryota</taxon>
        <taxon>Viridiplantae</taxon>
        <taxon>Streptophyta</taxon>
        <taxon>Embryophyta</taxon>
        <taxon>Tracheophyta</taxon>
        <taxon>Spermatophyta</taxon>
        <taxon>Magnoliopsida</taxon>
        <taxon>Liliopsida</taxon>
        <taxon>Zingiberales</taxon>
        <taxon>Cannaceae</taxon>
        <taxon>Canna</taxon>
    </lineage>
</organism>
<dbReference type="PANTHER" id="PTHR37250:SF1">
    <property type="entry name" value="OS05G0496000 PROTEIN"/>
    <property type="match status" value="1"/>
</dbReference>
<evidence type="ECO:0000256" key="1">
    <source>
        <dbReference type="SAM" id="MobiDB-lite"/>
    </source>
</evidence>
<name>A0AAQ3Q523_9LILI</name>
<accession>A0AAQ3Q523</accession>
<protein>
    <submittedName>
        <fullName evidence="2">Uncharacterized protein</fullName>
    </submittedName>
</protein>
<evidence type="ECO:0000313" key="3">
    <source>
        <dbReference type="Proteomes" id="UP001327560"/>
    </source>
</evidence>
<feature type="compositionally biased region" description="Basic and acidic residues" evidence="1">
    <location>
        <begin position="43"/>
        <end position="71"/>
    </location>
</feature>
<keyword evidence="3" id="KW-1185">Reference proteome</keyword>
<feature type="region of interest" description="Disordered" evidence="1">
    <location>
        <begin position="42"/>
        <end position="84"/>
    </location>
</feature>
<proteinExistence type="predicted"/>
<dbReference type="Proteomes" id="UP001327560">
    <property type="component" value="Chromosome 2"/>
</dbReference>
<reference evidence="2 3" key="1">
    <citation type="submission" date="2023-10" db="EMBL/GenBank/DDBJ databases">
        <title>Chromosome-scale genome assembly provides insights into flower coloration mechanisms of Canna indica.</title>
        <authorList>
            <person name="Li C."/>
        </authorList>
    </citation>
    <scope>NUCLEOTIDE SEQUENCE [LARGE SCALE GENOMIC DNA]</scope>
    <source>
        <tissue evidence="2">Flower</tissue>
    </source>
</reference>
<evidence type="ECO:0000313" key="2">
    <source>
        <dbReference type="EMBL" id="WOK96805.1"/>
    </source>
</evidence>
<dbReference type="EMBL" id="CP136891">
    <property type="protein sequence ID" value="WOK96805.1"/>
    <property type="molecule type" value="Genomic_DNA"/>
</dbReference>
<dbReference type="AlphaFoldDB" id="A0AAQ3Q523"/>
<sequence length="162" mass="17972">MPIAHVTIKTNSTEIRTRTGFWIANVWEIFSVLVGYENNMMNPRKEANPHKVESEGSTEQKDMLKNSDDSNMKSNNGKVVEPNIGTRDKGDTCVVYTDVTLSLDDVIRAGGLGARDDISSVLPVAIDSTDFEASLRDARDFEEPQGQIRRPGLGWTESVNIE</sequence>
<dbReference type="PANTHER" id="PTHR37250">
    <property type="entry name" value="OS05G0496000 PROTEIN"/>
    <property type="match status" value="1"/>
</dbReference>